<feature type="region of interest" description="Disordered" evidence="1">
    <location>
        <begin position="43"/>
        <end position="68"/>
    </location>
</feature>
<evidence type="ECO:0000313" key="2">
    <source>
        <dbReference type="Proteomes" id="UP000095281"/>
    </source>
</evidence>
<dbReference type="AlphaFoldDB" id="A0A1I8BRN6"/>
<evidence type="ECO:0000256" key="1">
    <source>
        <dbReference type="SAM" id="MobiDB-lite"/>
    </source>
</evidence>
<dbReference type="WBParaSite" id="MhA1_Contig518.frz3.gene13">
    <property type="protein sequence ID" value="MhA1_Contig518.frz3.gene13"/>
    <property type="gene ID" value="MhA1_Contig518.frz3.gene13"/>
</dbReference>
<proteinExistence type="predicted"/>
<protein>
    <submittedName>
        <fullName evidence="3">Uncharacterized protein</fullName>
    </submittedName>
</protein>
<feature type="compositionally biased region" description="Gly residues" evidence="1">
    <location>
        <begin position="47"/>
        <end position="61"/>
    </location>
</feature>
<organism evidence="2 3">
    <name type="scientific">Meloidogyne hapla</name>
    <name type="common">Root-knot nematode worm</name>
    <dbReference type="NCBI Taxonomy" id="6305"/>
    <lineage>
        <taxon>Eukaryota</taxon>
        <taxon>Metazoa</taxon>
        <taxon>Ecdysozoa</taxon>
        <taxon>Nematoda</taxon>
        <taxon>Chromadorea</taxon>
        <taxon>Rhabditida</taxon>
        <taxon>Tylenchina</taxon>
        <taxon>Tylenchomorpha</taxon>
        <taxon>Tylenchoidea</taxon>
        <taxon>Meloidogynidae</taxon>
        <taxon>Meloidogyninae</taxon>
        <taxon>Meloidogyne</taxon>
    </lineage>
</organism>
<sequence>MNFSERSNTILHGITYDQNKILREFVDNLDKDMMEMQLKEKDEIGHSGPGGYYGQNDGPGYGASSSQFLNNQNISANIPEGVTNHRINLDIQHIRNVQHENSAQKETEIDVDDYLISDMFEANNEP</sequence>
<name>A0A1I8BRN6_MELHA</name>
<evidence type="ECO:0000313" key="3">
    <source>
        <dbReference type="WBParaSite" id="MhA1_Contig518.frz3.gene13"/>
    </source>
</evidence>
<accession>A0A1I8BRN6</accession>
<reference evidence="3" key="1">
    <citation type="submission" date="2016-11" db="UniProtKB">
        <authorList>
            <consortium name="WormBaseParasite"/>
        </authorList>
    </citation>
    <scope>IDENTIFICATION</scope>
</reference>
<keyword evidence="2" id="KW-1185">Reference proteome</keyword>
<dbReference type="Proteomes" id="UP000095281">
    <property type="component" value="Unplaced"/>
</dbReference>